<proteinExistence type="predicted"/>
<sequence length="250" mass="28369">MKPDTDIAFPHLPIEQFDRYAHQLDGLLDAHWAPEVFPFNHLSLPRLPEIKNPEYALQARTHRSIPARIDPDGDPELECLNFFETVGDGLLQGQVTRALVASGCNVADDLTVLRSKLVCNSTLSHVAWAYRLHHGYRHTQQMKSPHQKLMGDLFEAYIGAAWMDARERGTEREVDDFLLEFFKPAHWPQWQPMLQEMLRTGPQKRQGKVAQYRLNKAKRQREAAVKEAAKVAGVKAAVETVQGSLGRTNA</sequence>
<dbReference type="SMART" id="SM00535">
    <property type="entry name" value="RIBOc"/>
    <property type="match status" value="1"/>
</dbReference>
<dbReference type="GO" id="GO:0006396">
    <property type="term" value="P:RNA processing"/>
    <property type="evidence" value="ECO:0007669"/>
    <property type="project" value="InterPro"/>
</dbReference>
<dbReference type="CDD" id="cd00593">
    <property type="entry name" value="RIBOc"/>
    <property type="match status" value="1"/>
</dbReference>
<reference evidence="2 3" key="1">
    <citation type="submission" date="2018-11" db="EMBL/GenBank/DDBJ databases">
        <title>Genome sequence of Saitozyma podzolica DSM 27192.</title>
        <authorList>
            <person name="Aliyu H."/>
            <person name="Gorte O."/>
            <person name="Ochsenreither K."/>
        </authorList>
    </citation>
    <scope>NUCLEOTIDE SEQUENCE [LARGE SCALE GENOMIC DNA]</scope>
    <source>
        <strain evidence="2 3">DSM 27192</strain>
    </source>
</reference>
<dbReference type="AlphaFoldDB" id="A0A427XPG9"/>
<name>A0A427XPG9_9TREE</name>
<accession>A0A427XPG9</accession>
<evidence type="ECO:0000313" key="3">
    <source>
        <dbReference type="Proteomes" id="UP000279259"/>
    </source>
</evidence>
<feature type="domain" description="RNase III" evidence="1">
    <location>
        <begin position="50"/>
        <end position="166"/>
    </location>
</feature>
<organism evidence="2 3">
    <name type="scientific">Saitozyma podzolica</name>
    <dbReference type="NCBI Taxonomy" id="1890683"/>
    <lineage>
        <taxon>Eukaryota</taxon>
        <taxon>Fungi</taxon>
        <taxon>Dikarya</taxon>
        <taxon>Basidiomycota</taxon>
        <taxon>Agaricomycotina</taxon>
        <taxon>Tremellomycetes</taxon>
        <taxon>Tremellales</taxon>
        <taxon>Trimorphomycetaceae</taxon>
        <taxon>Saitozyma</taxon>
    </lineage>
</organism>
<dbReference type="GO" id="GO:0004525">
    <property type="term" value="F:ribonuclease III activity"/>
    <property type="evidence" value="ECO:0007669"/>
    <property type="project" value="InterPro"/>
</dbReference>
<dbReference type="STRING" id="1890683.A0A427XPG9"/>
<gene>
    <name evidence="2" type="ORF">EHS25_007061</name>
</gene>
<dbReference type="OrthoDB" id="416741at2759"/>
<dbReference type="Proteomes" id="UP000279259">
    <property type="component" value="Unassembled WGS sequence"/>
</dbReference>
<dbReference type="PROSITE" id="PS50142">
    <property type="entry name" value="RNASE_3_2"/>
    <property type="match status" value="1"/>
</dbReference>
<dbReference type="SUPFAM" id="SSF69065">
    <property type="entry name" value="RNase III domain-like"/>
    <property type="match status" value="1"/>
</dbReference>
<comment type="caution">
    <text evidence="2">The sequence shown here is derived from an EMBL/GenBank/DDBJ whole genome shotgun (WGS) entry which is preliminary data.</text>
</comment>
<dbReference type="InterPro" id="IPR036389">
    <property type="entry name" value="RNase_III_sf"/>
</dbReference>
<dbReference type="InterPro" id="IPR000999">
    <property type="entry name" value="RNase_III_dom"/>
</dbReference>
<keyword evidence="3" id="KW-1185">Reference proteome</keyword>
<dbReference type="Pfam" id="PF00636">
    <property type="entry name" value="Ribonuclease_3"/>
    <property type="match status" value="1"/>
</dbReference>
<dbReference type="Gene3D" id="1.10.1520.10">
    <property type="entry name" value="Ribonuclease III domain"/>
    <property type="match status" value="1"/>
</dbReference>
<evidence type="ECO:0000259" key="1">
    <source>
        <dbReference type="PROSITE" id="PS50142"/>
    </source>
</evidence>
<dbReference type="EMBL" id="RSCD01000033">
    <property type="protein sequence ID" value="RSH80725.1"/>
    <property type="molecule type" value="Genomic_DNA"/>
</dbReference>
<protein>
    <recommendedName>
        <fullName evidence="1">RNase III domain-containing protein</fullName>
    </recommendedName>
</protein>
<evidence type="ECO:0000313" key="2">
    <source>
        <dbReference type="EMBL" id="RSH80725.1"/>
    </source>
</evidence>